<dbReference type="PANTHER" id="PTHR12674:SF2">
    <property type="entry name" value="PREFOLDIN SUBUNIT 5"/>
    <property type="match status" value="1"/>
</dbReference>
<organism evidence="9 10">
    <name type="scientific">Methanothermobacter tenebrarum</name>
    <dbReference type="NCBI Taxonomy" id="680118"/>
    <lineage>
        <taxon>Archaea</taxon>
        <taxon>Methanobacteriati</taxon>
        <taxon>Methanobacteriota</taxon>
        <taxon>Methanomada group</taxon>
        <taxon>Methanobacteria</taxon>
        <taxon>Methanobacteriales</taxon>
        <taxon>Methanobacteriaceae</taxon>
        <taxon>Methanothermobacter</taxon>
    </lineage>
</organism>
<dbReference type="CDD" id="cd23160">
    <property type="entry name" value="Prefoldin_alpha_GimC"/>
    <property type="match status" value="1"/>
</dbReference>
<dbReference type="GeneID" id="71965891"/>
<keyword evidence="10" id="KW-1185">Reference proteome</keyword>
<keyword evidence="3 7" id="KW-0143">Chaperone</keyword>
<keyword evidence="8" id="KW-0175">Coiled coil</keyword>
<dbReference type="InterPro" id="IPR004127">
    <property type="entry name" value="Prefoldin_subunit_alpha"/>
</dbReference>
<dbReference type="Gene3D" id="1.10.287.370">
    <property type="match status" value="1"/>
</dbReference>
<evidence type="ECO:0000256" key="4">
    <source>
        <dbReference type="ARBA" id="ARBA00025077"/>
    </source>
</evidence>
<proteinExistence type="inferred from homology"/>
<dbReference type="HAMAP" id="MF_00308">
    <property type="entry name" value="PfdA"/>
    <property type="match status" value="1"/>
</dbReference>
<evidence type="ECO:0000313" key="9">
    <source>
        <dbReference type="EMBL" id="BDH79982.1"/>
    </source>
</evidence>
<keyword evidence="7" id="KW-0963">Cytoplasm</keyword>
<evidence type="ECO:0000256" key="8">
    <source>
        <dbReference type="SAM" id="Coils"/>
    </source>
</evidence>
<feature type="coiled-coil region" evidence="8">
    <location>
        <begin position="93"/>
        <end position="127"/>
    </location>
</feature>
<reference evidence="9 10" key="1">
    <citation type="submission" date="2022-04" db="EMBL/GenBank/DDBJ databases">
        <title>Complete genome of Methanothermobacter tenebrarum strain RMAS.</title>
        <authorList>
            <person name="Nakamura K."/>
            <person name="Oshima K."/>
            <person name="Hattori M."/>
            <person name="Kamagata Y."/>
            <person name="Takamizawa K."/>
        </authorList>
    </citation>
    <scope>NUCLEOTIDE SEQUENCE [LARGE SCALE GENOMIC DNA]</scope>
    <source>
        <strain evidence="9 10">RMAS</strain>
    </source>
</reference>
<comment type="subunit">
    <text evidence="2 7">Heterohexamer of two alpha and four beta subunits.</text>
</comment>
<evidence type="ECO:0000256" key="1">
    <source>
        <dbReference type="ARBA" id="ARBA00010048"/>
    </source>
</evidence>
<evidence type="ECO:0000256" key="6">
    <source>
        <dbReference type="ARBA" id="ARBA00044231"/>
    </source>
</evidence>
<sequence>MEEQQPSDDQQRLEEIINQLNFYQGQAELIQNQIEAMRSSLAELEILEDTLEAVKGKDGAETLVPVGAGSFIKAQLKDTDEVIMSIGAGIAMKKTLKDARETIDEQKKELEDAIGKLSENLKKITEIILKLSPQAEELYQKIRGSEG</sequence>
<protein>
    <recommendedName>
        <fullName evidence="5 7">Prefoldin subunit alpha</fullName>
    </recommendedName>
    <alternativeName>
        <fullName evidence="6 7">GimC subunit alpha</fullName>
    </alternativeName>
</protein>
<dbReference type="Pfam" id="PF02996">
    <property type="entry name" value="Prefoldin"/>
    <property type="match status" value="1"/>
</dbReference>
<evidence type="ECO:0000256" key="3">
    <source>
        <dbReference type="ARBA" id="ARBA00023186"/>
    </source>
</evidence>
<evidence type="ECO:0000256" key="5">
    <source>
        <dbReference type="ARBA" id="ARBA00044156"/>
    </source>
</evidence>
<gene>
    <name evidence="7" type="primary">pfdA</name>
    <name evidence="9" type="ORF">MTTB_13610</name>
</gene>
<comment type="similarity">
    <text evidence="1">Belongs to the prefoldin subunit alpha family.</text>
</comment>
<dbReference type="EMBL" id="AP025698">
    <property type="protein sequence ID" value="BDH79982.1"/>
    <property type="molecule type" value="Genomic_DNA"/>
</dbReference>
<feature type="coiled-coil region" evidence="8">
    <location>
        <begin position="13"/>
        <end position="57"/>
    </location>
</feature>
<dbReference type="InterPro" id="IPR011599">
    <property type="entry name" value="PFD_alpha_archaea"/>
</dbReference>
<dbReference type="NCBIfam" id="TIGR00293">
    <property type="entry name" value="prefoldin subunit alpha"/>
    <property type="match status" value="1"/>
</dbReference>
<dbReference type="RefSeq" id="WP_248564288.1">
    <property type="nucleotide sequence ID" value="NZ_AP025698.1"/>
</dbReference>
<comment type="function">
    <text evidence="4 7">Molecular chaperone capable of stabilizing a range of proteins. Seems to fulfill an ATP-independent, HSP70-like function in archaeal de novo protein folding.</text>
</comment>
<dbReference type="SUPFAM" id="SSF46579">
    <property type="entry name" value="Prefoldin"/>
    <property type="match status" value="1"/>
</dbReference>
<dbReference type="PANTHER" id="PTHR12674">
    <property type="entry name" value="PREFOLDIN SUBUNIT 5"/>
    <property type="match status" value="1"/>
</dbReference>
<evidence type="ECO:0000256" key="7">
    <source>
        <dbReference type="HAMAP-Rule" id="MF_00308"/>
    </source>
</evidence>
<evidence type="ECO:0000313" key="10">
    <source>
        <dbReference type="Proteomes" id="UP000831817"/>
    </source>
</evidence>
<accession>A0ABN6PGF8</accession>
<name>A0ABN6PGF8_9EURY</name>
<evidence type="ECO:0000256" key="2">
    <source>
        <dbReference type="ARBA" id="ARBA00011716"/>
    </source>
</evidence>
<comment type="similarity">
    <text evidence="7">Belongs to the prefoldin alpha subunit family.</text>
</comment>
<comment type="subcellular location">
    <subcellularLocation>
        <location evidence="7">Cytoplasm</location>
    </subcellularLocation>
</comment>
<dbReference type="InterPro" id="IPR009053">
    <property type="entry name" value="Prefoldin"/>
</dbReference>
<dbReference type="Proteomes" id="UP000831817">
    <property type="component" value="Chromosome"/>
</dbReference>